<evidence type="ECO:0000256" key="2">
    <source>
        <dbReference type="ARBA" id="ARBA00004141"/>
    </source>
</evidence>
<dbReference type="UniPathway" id="UPA00232"/>
<dbReference type="STRING" id="53326.A0A016W202"/>
<dbReference type="GO" id="GO:0016712">
    <property type="term" value="F:oxidoreductase activity, acting on paired donors, with incorporation or reduction of molecular oxygen, reduced flavin or flavoprotein as one donor, and incorporation of one atom of oxygen"/>
    <property type="evidence" value="ECO:0007669"/>
    <property type="project" value="UniProtKB-UniRule"/>
</dbReference>
<feature type="transmembrane region" description="Helical" evidence="18">
    <location>
        <begin position="7"/>
        <end position="28"/>
    </location>
</feature>
<dbReference type="InterPro" id="IPR018168">
    <property type="entry name" value="Ubi_Hdrlase_CS"/>
</dbReference>
<evidence type="ECO:0000256" key="8">
    <source>
        <dbReference type="ARBA" id="ARBA00022792"/>
    </source>
</evidence>
<comment type="caution">
    <text evidence="20">The sequence shown here is derived from an EMBL/GenBank/DDBJ whole genome shotgun (WGS) entry which is preliminary data.</text>
</comment>
<dbReference type="InterPro" id="IPR002938">
    <property type="entry name" value="FAD-bd"/>
</dbReference>
<dbReference type="InterPro" id="IPR051205">
    <property type="entry name" value="UbiH/COQ6_monooxygenase"/>
</dbReference>
<name>A0A016W202_9BILA</name>
<comment type="catalytic activity">
    <reaction evidence="15">
        <text>a 4-hydroxy-3-(all-trans-polyprenyl)benzoate + 2 reduced [2Fe-2S]-[ferredoxin] + O2 + 2 H(+) = a 3,4-dihydroxy-5-(all-trans-polyprenyl)benzoate + 2 oxidized [2Fe-2S]-[ferredoxin] + H2O</text>
        <dbReference type="Rhea" id="RHEA:81195"/>
        <dbReference type="Rhea" id="RHEA-COMP:9514"/>
        <dbReference type="Rhea" id="RHEA-COMP:10000"/>
        <dbReference type="Rhea" id="RHEA-COMP:10001"/>
        <dbReference type="Rhea" id="RHEA-COMP:10930"/>
        <dbReference type="ChEBI" id="CHEBI:15377"/>
        <dbReference type="ChEBI" id="CHEBI:15378"/>
        <dbReference type="ChEBI" id="CHEBI:15379"/>
        <dbReference type="ChEBI" id="CHEBI:33737"/>
        <dbReference type="ChEBI" id="CHEBI:33738"/>
        <dbReference type="ChEBI" id="CHEBI:64694"/>
        <dbReference type="ChEBI" id="CHEBI:78396"/>
        <dbReference type="EC" id="1.14.15.45"/>
    </reaction>
</comment>
<dbReference type="InterPro" id="IPR000689">
    <property type="entry name" value="UbQ_mOase_COQ6"/>
</dbReference>
<dbReference type="NCBIfam" id="TIGR01988">
    <property type="entry name" value="Ubi-OHases"/>
    <property type="match status" value="1"/>
</dbReference>
<keyword evidence="18" id="KW-1133">Transmembrane helix</keyword>
<dbReference type="PRINTS" id="PR00420">
    <property type="entry name" value="RNGMNOXGNASE"/>
</dbReference>
<keyword evidence="17" id="KW-0813">Transport</keyword>
<comment type="function">
    <text evidence="15">FAD-dependent monooxygenase required for two non-consecutive steps during ubiquinone biosynthesis. Required for the C5-ring hydroxylation during ubiquinone biosynthesis by catalyzing the hydroxylation of 4-hydroxy-3-(all-trans-polyprenyl)benzoic acid to 3,4-dihydroxy-5-(all-trans-polyprenyl)benzoic acid. Also acts downstream of coq4, for the C1-hydroxylation during ubiquinone biosynthesis by catalyzing the hydroxylation of 2-methoxy-6-(all-trans-polyprenyl)phenol to 2-methoxy-6-(all-trans-polyprenyl)benzene-1,4-diol. The electrons required for the hydroxylation reaction are funneled indirectly to coq6 from NADPH via a ferredoxin/ferredoxin reductase system.</text>
</comment>
<dbReference type="Proteomes" id="UP000024635">
    <property type="component" value="Unassembled WGS sequence"/>
</dbReference>
<feature type="domain" description="FAD-binding" evidence="19">
    <location>
        <begin position="473"/>
        <end position="536"/>
    </location>
</feature>
<feature type="repeat" description="Solcar" evidence="16">
    <location>
        <begin position="61"/>
        <end position="161"/>
    </location>
</feature>
<keyword evidence="12 15" id="KW-0503">Monooxygenase</keyword>
<evidence type="ECO:0000256" key="9">
    <source>
        <dbReference type="ARBA" id="ARBA00022827"/>
    </source>
</evidence>
<keyword evidence="9 15" id="KW-0274">FAD</keyword>
<dbReference type="InterPro" id="IPR018108">
    <property type="entry name" value="MCP_transmembrane"/>
</dbReference>
<dbReference type="GO" id="GO:0120538">
    <property type="term" value="F:2-methoxy-6-polyprenolphenol 4-hydroxylase activity"/>
    <property type="evidence" value="ECO:0007669"/>
    <property type="project" value="UniProtKB-EC"/>
</dbReference>
<comment type="subcellular location">
    <subcellularLocation>
        <location evidence="2">Membrane</location>
        <topology evidence="2">Multi-pass membrane protein</topology>
    </subcellularLocation>
    <subcellularLocation>
        <location evidence="15">Mitochondrion inner membrane</location>
        <topology evidence="15">Peripheral membrane protein</topology>
        <orientation evidence="15">Matrix side</orientation>
    </subcellularLocation>
</comment>
<comment type="similarity">
    <text evidence="4 17">Belongs to the mitochondrial carrier (TC 2.A.29) family.</text>
</comment>
<dbReference type="EMBL" id="JARK01001338">
    <property type="protein sequence ID" value="EYC33008.1"/>
    <property type="molecule type" value="Genomic_DNA"/>
</dbReference>
<comment type="pathway">
    <text evidence="15">Cofactor biosynthesis; ubiquinone biosynthesis.</text>
</comment>
<evidence type="ECO:0000256" key="12">
    <source>
        <dbReference type="ARBA" id="ARBA00023033"/>
    </source>
</evidence>
<dbReference type="OrthoDB" id="683240at2759"/>
<evidence type="ECO:0000256" key="4">
    <source>
        <dbReference type="ARBA" id="ARBA00006375"/>
    </source>
</evidence>
<accession>A0A016W202</accession>
<dbReference type="SUPFAM" id="SSF51905">
    <property type="entry name" value="FAD/NAD(P)-binding domain"/>
    <property type="match status" value="1"/>
</dbReference>
<sequence>MGFFLVSLFAFYAYIFFCPGFFGLWLGWIPNCQRAALLNMADIATYDFVKHKLLAKFNLPDNWVTHAISSACAGLSAAIVSLPSDVVKTRMMDQIRHELDAKMAHTKNVHIQLYNGCIDCFVKIIRHEESHRKLVDLMLLGCRSCHLGAVRHASTSQYYDAIVVGGGLVGNAIACAMGQNSKLSSKRVLLLEGGNTSSLPKSPPEHYSNRVSAVGPASIHLFRKLGIWDRLHDYRVKKVNRLRVIDNCSRAELEFDPPLKDQEIAYIIENNAIIGALYDRIKETCPTVEVRTGATVKHCNLPPSLNDVATIELDSGEKIETSLVIGADGARSRIRQSMNVDYTSFNYHQSGVVATLVVETPGENDVAWQRFCRAGPIAYLPLSRTLSSLVWTTSTEDAQRLLSLTKDEFVDELNHSMFTEEDQNDCVNKSLFMLSKLPLISKEIGPTPQPPHVVSLQGDSRASFPLGFGHSHTYVHTRAVLIGDAAHRTHPLAGQGVNLGWHDVMILDRVLGRAASDGADIGSVTYLREYDSEAQRHNLPVMVSCDWLNRLYRTNAAPVVMLRSLGLAAFNRLTPIKDFLVSQLSTPH</sequence>
<dbReference type="FunFam" id="3.50.50.60:FF:000086">
    <property type="entry name" value="Ubiquinone biosynthesis monooxygenase COQ6, mitochondrial"/>
    <property type="match status" value="1"/>
</dbReference>
<keyword evidence="10" id="KW-0809">Transit peptide</keyword>
<dbReference type="SUPFAM" id="SSF103506">
    <property type="entry name" value="Mitochondrial carrier"/>
    <property type="match status" value="1"/>
</dbReference>
<keyword evidence="5 15" id="KW-0285">Flavoprotein</keyword>
<dbReference type="PANTHER" id="PTHR43876">
    <property type="entry name" value="UBIQUINONE BIOSYNTHESIS MONOOXYGENASE COQ6, MITOCHONDRIAL"/>
    <property type="match status" value="1"/>
</dbReference>
<dbReference type="PANTHER" id="PTHR43876:SF7">
    <property type="entry name" value="UBIQUINONE BIOSYNTHESIS MONOOXYGENASE COQ6, MITOCHONDRIAL"/>
    <property type="match status" value="1"/>
</dbReference>
<evidence type="ECO:0000256" key="7">
    <source>
        <dbReference type="ARBA" id="ARBA00022692"/>
    </source>
</evidence>
<dbReference type="GO" id="GO:0031314">
    <property type="term" value="C:extrinsic component of mitochondrial inner membrane"/>
    <property type="evidence" value="ECO:0007669"/>
    <property type="project" value="UniProtKB-UniRule"/>
</dbReference>
<dbReference type="HAMAP" id="MF_03193">
    <property type="entry name" value="COQ6_monooxygenase"/>
    <property type="match status" value="1"/>
</dbReference>
<comment type="catalytic activity">
    <reaction evidence="15">
        <text>a 2-methoxy-6-(all-trans-polyprenyl)phenol + 2 reduced [2Fe-2S]-[ferredoxin] + O2 + 2 H(+) = a 2-methoxy-6-(all-trans-polyprenyl)benzene-1,4-diol + 2 oxidized [2Fe-2S]-[ferredoxin] + H2O</text>
        <dbReference type="Rhea" id="RHEA:81183"/>
        <dbReference type="Rhea" id="RHEA-COMP:9551"/>
        <dbReference type="Rhea" id="RHEA-COMP:10000"/>
        <dbReference type="Rhea" id="RHEA-COMP:10001"/>
        <dbReference type="Rhea" id="RHEA-COMP:10858"/>
        <dbReference type="ChEBI" id="CHEBI:15377"/>
        <dbReference type="ChEBI" id="CHEBI:15378"/>
        <dbReference type="ChEBI" id="CHEBI:15379"/>
        <dbReference type="ChEBI" id="CHEBI:33737"/>
        <dbReference type="ChEBI" id="CHEBI:33738"/>
        <dbReference type="ChEBI" id="CHEBI:62731"/>
        <dbReference type="ChEBI" id="CHEBI:84166"/>
        <dbReference type="EC" id="1.14.15.46"/>
    </reaction>
</comment>
<feature type="domain" description="FAD-binding" evidence="19">
    <location>
        <begin position="160"/>
        <end position="426"/>
    </location>
</feature>
<evidence type="ECO:0000256" key="16">
    <source>
        <dbReference type="PROSITE-ProRule" id="PRU00282"/>
    </source>
</evidence>
<comment type="subunit">
    <text evidence="15">Component of a multi-subunit COQ enzyme complex.</text>
</comment>
<dbReference type="InterPro" id="IPR023395">
    <property type="entry name" value="MCP_dom_sf"/>
</dbReference>
<protein>
    <recommendedName>
        <fullName evidence="15">Ubiquinone biosynthesis monooxygenase COQ6, mitochondrial</fullName>
        <ecNumber evidence="15">1.14.15.45</ecNumber>
    </recommendedName>
    <alternativeName>
        <fullName evidence="15">2-methoxy-6-polyprenolphenol 4-hydroxylase</fullName>
        <ecNumber evidence="15">1.14.15.46</ecNumber>
    </alternativeName>
</protein>
<evidence type="ECO:0000259" key="19">
    <source>
        <dbReference type="Pfam" id="PF01494"/>
    </source>
</evidence>
<comment type="cofactor">
    <cofactor evidence="1 15">
        <name>FAD</name>
        <dbReference type="ChEBI" id="CHEBI:57692"/>
    </cofactor>
</comment>
<dbReference type="Gene3D" id="3.50.50.60">
    <property type="entry name" value="FAD/NAD(P)-binding domain"/>
    <property type="match status" value="2"/>
</dbReference>
<evidence type="ECO:0000256" key="3">
    <source>
        <dbReference type="ARBA" id="ARBA00005349"/>
    </source>
</evidence>
<dbReference type="PROSITE" id="PS50920">
    <property type="entry name" value="SOLCAR"/>
    <property type="match status" value="1"/>
</dbReference>
<keyword evidence="13 15" id="KW-0496">Mitochondrion</keyword>
<dbReference type="InterPro" id="IPR036188">
    <property type="entry name" value="FAD/NAD-bd_sf"/>
</dbReference>
<keyword evidence="21" id="KW-1185">Reference proteome</keyword>
<proteinExistence type="inferred from homology"/>
<gene>
    <name evidence="20" type="primary">Acey_s0002.g552</name>
    <name evidence="20" type="synonym">Acey-coq-6</name>
    <name evidence="20" type="ORF">Y032_0002g552</name>
</gene>
<dbReference type="NCBIfam" id="TIGR01989">
    <property type="entry name" value="COQ6"/>
    <property type="match status" value="1"/>
</dbReference>
<comment type="similarity">
    <text evidence="3 15">Belongs to the UbiH/COQ6 family.</text>
</comment>
<dbReference type="PROSITE" id="PS01304">
    <property type="entry name" value="UBIH"/>
    <property type="match status" value="1"/>
</dbReference>
<evidence type="ECO:0000256" key="15">
    <source>
        <dbReference type="HAMAP-Rule" id="MF_03193"/>
    </source>
</evidence>
<evidence type="ECO:0000256" key="1">
    <source>
        <dbReference type="ARBA" id="ARBA00001974"/>
    </source>
</evidence>
<evidence type="ECO:0000256" key="18">
    <source>
        <dbReference type="SAM" id="Phobius"/>
    </source>
</evidence>
<dbReference type="Pfam" id="PF00153">
    <property type="entry name" value="Mito_carr"/>
    <property type="match status" value="1"/>
</dbReference>
<keyword evidence="6 15" id="KW-0831">Ubiquinone biosynthesis</keyword>
<evidence type="ECO:0000313" key="20">
    <source>
        <dbReference type="EMBL" id="EYC33008.1"/>
    </source>
</evidence>
<evidence type="ECO:0000256" key="6">
    <source>
        <dbReference type="ARBA" id="ARBA00022688"/>
    </source>
</evidence>
<evidence type="ECO:0000256" key="10">
    <source>
        <dbReference type="ARBA" id="ARBA00022946"/>
    </source>
</evidence>
<dbReference type="Gene3D" id="1.50.40.10">
    <property type="entry name" value="Mitochondrial carrier domain"/>
    <property type="match status" value="1"/>
</dbReference>
<keyword evidence="7 16" id="KW-0812">Transmembrane</keyword>
<dbReference type="Pfam" id="PF01494">
    <property type="entry name" value="FAD_binding_3"/>
    <property type="match status" value="2"/>
</dbReference>
<keyword evidence="8 15" id="KW-0999">Mitochondrion inner membrane</keyword>
<evidence type="ECO:0000256" key="14">
    <source>
        <dbReference type="ARBA" id="ARBA00023136"/>
    </source>
</evidence>
<dbReference type="EC" id="1.14.15.45" evidence="15"/>
<dbReference type="EC" id="1.14.15.46" evidence="15"/>
<evidence type="ECO:0000256" key="17">
    <source>
        <dbReference type="RuleBase" id="RU000488"/>
    </source>
</evidence>
<organism evidence="20 21">
    <name type="scientific">Ancylostoma ceylanicum</name>
    <dbReference type="NCBI Taxonomy" id="53326"/>
    <lineage>
        <taxon>Eukaryota</taxon>
        <taxon>Metazoa</taxon>
        <taxon>Ecdysozoa</taxon>
        <taxon>Nematoda</taxon>
        <taxon>Chromadorea</taxon>
        <taxon>Rhabditida</taxon>
        <taxon>Rhabditina</taxon>
        <taxon>Rhabditomorpha</taxon>
        <taxon>Strongyloidea</taxon>
        <taxon>Ancylostomatidae</taxon>
        <taxon>Ancylostomatinae</taxon>
        <taxon>Ancylostoma</taxon>
    </lineage>
</organism>
<dbReference type="AlphaFoldDB" id="A0A016W202"/>
<evidence type="ECO:0000313" key="21">
    <source>
        <dbReference type="Proteomes" id="UP000024635"/>
    </source>
</evidence>
<dbReference type="FunFam" id="3.50.50.60:FF:000021">
    <property type="entry name" value="Ubiquinone biosynthesis monooxygenase COQ6"/>
    <property type="match status" value="1"/>
</dbReference>
<dbReference type="GO" id="GO:0071949">
    <property type="term" value="F:FAD binding"/>
    <property type="evidence" value="ECO:0007669"/>
    <property type="project" value="InterPro"/>
</dbReference>
<dbReference type="GO" id="GO:0106364">
    <property type="term" value="F:4-hydroxy-3-all-trans-polyprenylbenzoate oxygenase activity"/>
    <property type="evidence" value="ECO:0007669"/>
    <property type="project" value="UniProtKB-EC"/>
</dbReference>
<reference evidence="21" key="1">
    <citation type="journal article" date="2015" name="Nat. Genet.">
        <title>The genome and transcriptome of the zoonotic hookworm Ancylostoma ceylanicum identify infection-specific gene families.</title>
        <authorList>
            <person name="Schwarz E.M."/>
            <person name="Hu Y."/>
            <person name="Antoshechkin I."/>
            <person name="Miller M.M."/>
            <person name="Sternberg P.W."/>
            <person name="Aroian R.V."/>
        </authorList>
    </citation>
    <scope>NUCLEOTIDE SEQUENCE</scope>
    <source>
        <strain evidence="21">HY135</strain>
    </source>
</reference>
<evidence type="ECO:0000256" key="13">
    <source>
        <dbReference type="ARBA" id="ARBA00023128"/>
    </source>
</evidence>
<evidence type="ECO:0000256" key="11">
    <source>
        <dbReference type="ARBA" id="ARBA00023002"/>
    </source>
</evidence>
<keyword evidence="11 15" id="KW-0560">Oxidoreductase</keyword>
<dbReference type="InterPro" id="IPR010971">
    <property type="entry name" value="UbiH/COQ6"/>
</dbReference>
<evidence type="ECO:0000256" key="5">
    <source>
        <dbReference type="ARBA" id="ARBA00022630"/>
    </source>
</evidence>
<keyword evidence="14 15" id="KW-0472">Membrane</keyword>